<proteinExistence type="predicted"/>
<dbReference type="Pfam" id="PF00881">
    <property type="entry name" value="Nitroreductase"/>
    <property type="match status" value="1"/>
</dbReference>
<dbReference type="NCBIfam" id="TIGR03605">
    <property type="entry name" value="antibiot_sagB"/>
    <property type="match status" value="1"/>
</dbReference>
<dbReference type="CDD" id="cd02142">
    <property type="entry name" value="McbC_SagB-like_oxidoreductase"/>
    <property type="match status" value="1"/>
</dbReference>
<dbReference type="InterPro" id="IPR000415">
    <property type="entry name" value="Nitroreductase-like"/>
</dbReference>
<dbReference type="GO" id="GO:0016491">
    <property type="term" value="F:oxidoreductase activity"/>
    <property type="evidence" value="ECO:0007669"/>
    <property type="project" value="InterPro"/>
</dbReference>
<name>A0A8J6TFC1_9CHLR</name>
<dbReference type="SUPFAM" id="SSF55469">
    <property type="entry name" value="FMN-dependent nitroreductase-like"/>
    <property type="match status" value="1"/>
</dbReference>
<dbReference type="InterPro" id="IPR052544">
    <property type="entry name" value="Bacteriocin_Proc_Enz"/>
</dbReference>
<dbReference type="PANTHER" id="PTHR43745:SF2">
    <property type="entry name" value="NITROREDUCTASE MJ1384-RELATED"/>
    <property type="match status" value="1"/>
</dbReference>
<sequence>MNHEKSMEIYHQLLKGDEWADDFDEFNTDQQQGLTRPDVQKPCPADAQTFNLIPPEDFKIGNTPAIDVIRGRLSHRHFKTETLSLEELSFLLWATQGVREVDMIDGITYYRRNVPSGGNRHPFETYLSIHRVGGFDAGLYRYLPIDHKLVLERIDPEIAQQVNEGSLMQNAPHAGEDYYFIAESSVVFIWTATPYRTEWRYGPAGPKLVAIDAGHVCQNLYTACGAIGAGTCAVGAFNRKIMDKVLNIDGEKEFSVYMAPVGKV</sequence>
<dbReference type="EMBL" id="JACNJN010000149">
    <property type="protein sequence ID" value="MBC8336236.1"/>
    <property type="molecule type" value="Genomic_DNA"/>
</dbReference>
<reference evidence="2 3" key="1">
    <citation type="submission" date="2020-08" db="EMBL/GenBank/DDBJ databases">
        <title>Bridging the membrane lipid divide: bacteria of the FCB group superphylum have the potential to synthesize archaeal ether lipids.</title>
        <authorList>
            <person name="Villanueva L."/>
            <person name="Von Meijenfeldt F.A.B."/>
            <person name="Westbye A.B."/>
            <person name="Yadav S."/>
            <person name="Hopmans E.C."/>
            <person name="Dutilh B.E."/>
            <person name="Sinninghe Damste J.S."/>
        </authorList>
    </citation>
    <scope>NUCLEOTIDE SEQUENCE [LARGE SCALE GENOMIC DNA]</scope>
    <source>
        <strain evidence="2">NIOZ-UU36</strain>
    </source>
</reference>
<evidence type="ECO:0000313" key="3">
    <source>
        <dbReference type="Proteomes" id="UP000614469"/>
    </source>
</evidence>
<feature type="domain" description="Nitroreductase" evidence="1">
    <location>
        <begin position="69"/>
        <end position="263"/>
    </location>
</feature>
<evidence type="ECO:0000313" key="2">
    <source>
        <dbReference type="EMBL" id="MBC8336236.1"/>
    </source>
</evidence>
<dbReference type="Proteomes" id="UP000614469">
    <property type="component" value="Unassembled WGS sequence"/>
</dbReference>
<organism evidence="2 3">
    <name type="scientific">Candidatus Desulfolinea nitratireducens</name>
    <dbReference type="NCBI Taxonomy" id="2841698"/>
    <lineage>
        <taxon>Bacteria</taxon>
        <taxon>Bacillati</taxon>
        <taxon>Chloroflexota</taxon>
        <taxon>Anaerolineae</taxon>
        <taxon>Anaerolineales</taxon>
        <taxon>Anaerolineales incertae sedis</taxon>
        <taxon>Candidatus Desulfolinea</taxon>
    </lineage>
</organism>
<dbReference type="PANTHER" id="PTHR43745">
    <property type="entry name" value="NITROREDUCTASE MJ1384-RELATED"/>
    <property type="match status" value="1"/>
</dbReference>
<dbReference type="InterPro" id="IPR020051">
    <property type="entry name" value="SagB-type_dehydrogenase"/>
</dbReference>
<gene>
    <name evidence="2" type="ORF">H8E29_13295</name>
</gene>
<protein>
    <submittedName>
        <fullName evidence="2">SagB/ThcOx family dehydrogenase</fullName>
    </submittedName>
</protein>
<dbReference type="InterPro" id="IPR029479">
    <property type="entry name" value="Nitroreductase"/>
</dbReference>
<dbReference type="AlphaFoldDB" id="A0A8J6TFC1"/>
<evidence type="ECO:0000259" key="1">
    <source>
        <dbReference type="Pfam" id="PF00881"/>
    </source>
</evidence>
<accession>A0A8J6TFC1</accession>
<comment type="caution">
    <text evidence="2">The sequence shown here is derived from an EMBL/GenBank/DDBJ whole genome shotgun (WGS) entry which is preliminary data.</text>
</comment>
<dbReference type="Gene3D" id="3.40.109.10">
    <property type="entry name" value="NADH Oxidase"/>
    <property type="match status" value="1"/>
</dbReference>